<dbReference type="Proteomes" id="UP000242814">
    <property type="component" value="Unassembled WGS sequence"/>
</dbReference>
<dbReference type="GO" id="GO:0042276">
    <property type="term" value="P:error-prone translesion synthesis"/>
    <property type="evidence" value="ECO:0007669"/>
    <property type="project" value="TreeGrafter"/>
</dbReference>
<dbReference type="FunFam" id="3.30.70.270:FF:000040">
    <property type="entry name" value="DNA repair protein REV1"/>
    <property type="match status" value="1"/>
</dbReference>
<name>A0A1D2JNJ7_PARBR</name>
<dbReference type="Gene3D" id="3.30.1490.100">
    <property type="entry name" value="DNA polymerase, Y-family, little finger domain"/>
    <property type="match status" value="1"/>
</dbReference>
<keyword evidence="12" id="KW-0234">DNA repair</keyword>
<keyword evidence="11" id="KW-0238">DNA-binding</keyword>
<gene>
    <name evidence="19" type="ORF">ACO22_00752</name>
</gene>
<dbReference type="Pfam" id="PF16589">
    <property type="entry name" value="BRCT_2"/>
    <property type="match status" value="1"/>
</dbReference>
<sequence>MGSRLESGSNAVRKRIENHVFDNEDGEEYEGSSFGGFGDYFRRKKLKLQNLDAEVRASSPNNPPIFRGVVAHVNGYTQPSLNDLHRLIVSHGGGFLQYLDGKTSATHILASVLTPKKREEFRKYRIVKPGWVVESVKAGRLLPWDKFRVVDEGQSQKVLTFGGDGRVQSQANIQFRNYRDHTETSWYTSQIKSGFADITEKMETTGAISPSGTKDTAAISPSSRDPNLAVESDLGNDMFPTQNDGIPDEAIAGSDPQGELGITPSQRMSPISEETKRQGPVYDLQNHVDTKSSMTPEVYNAKLLSDPHYQNSSVVNSKFIQQFYCESRLHHLSTWKAELKAQIQSAAQDKGSTRKPARQRVPGVRRYIMHVDFDSFFAAVSIRKHPELADQPVAIAHGTGPGSEIASCNYPARSFGIKNGMWMKGALQMCPNLKVLPYDFAAYEEASRNFYDVILSIDGIVQSVSIDEALVDITNICLDAGGSDGIGISEGSIYREQAKADEIAQKLRDSVKEQTGCNISVGIGGNVLQARVALRKAKPAGQFQLKPDAVQDFIGELTVKDLPGVAHSLGGKLEELGVVFVKDIRELSKEKLTSSLGPKTGAKLWNYARGIDNTEVGIQVPRKSVSAEISWGIRFVSQTQAEEFVQSLCDELHRRLVENLVKGKQLTMRIMKRSTDAPLEPVKHLGHGKCDTFNKSVALGVATNASDIIGREAISILRGFKFSPGDLRGLGVQITKLEPVKQSNVRKVESSQRQLSFKPSSPSPKMEIPVDPDEISTPRKGDPSSKYLPASFKGSPFLTDSSQKPLNLTGTKFMLPTQVDPKVVAELPMDIRSKLAPRQKHNQSPRPESPSRAAAQLPPQSQLDPEMLAELPEDVRAEVLGYYKRPLSPRPESPQFGTPRHNRTAASRASKRVPTPTKTRTGRARGRPSNKLTGNTTLLQSSFIKSHPSTTPAFVQESLYAPSFPQAELGGISADFLAALPEDIRREVLKEHKRSRLQKRAGLNLPPPTRRSLFHKPTPRIPEQKKLTLPPRPEKPTFTSKKLSTLPDLRIALDEWYGAFETEPPYEEDVAALAKYLKRVVLEEKDIAKAVAVVGWLAWLIDNPTTEAPKTDHGGSSEKLDVCNTIVHTETREVWIKALQSLRDNISDAVQERVIIAMTVDEPGMKKAKFPNELNNISFATNCHGHARADRVPVVSLYGDATNTSINSAPVHYAILLFPGFQALDAFGPLDILNVISLDKHIKLSIIGPTLDPVSTKSPVLNTNPQNSTSHQSIVPTHTYDAPPENIEVLLVPGGFGTRCKETSAATIKFIADTYSHVRYLLTVCTGAYLAAQSGVLDGKNATTNKVMFNFVAKKNPTVKWVRKARWVVDGNIWTSSGISAGIDAMLAFVQAIYGRDLAVKTAVTLEYTWHEDSTVDPFAETTATYKFDLD</sequence>
<dbReference type="GO" id="GO:0017125">
    <property type="term" value="F:deoxycytidyl transferase activity"/>
    <property type="evidence" value="ECO:0007669"/>
    <property type="project" value="TreeGrafter"/>
</dbReference>
<dbReference type="Gene3D" id="1.20.58.1280">
    <property type="entry name" value="DNA repair protein Rev1, C-terminal domain"/>
    <property type="match status" value="1"/>
</dbReference>
<evidence type="ECO:0000313" key="20">
    <source>
        <dbReference type="Proteomes" id="UP000242814"/>
    </source>
</evidence>
<dbReference type="Pfam" id="PF11799">
    <property type="entry name" value="IMS_C"/>
    <property type="match status" value="1"/>
</dbReference>
<dbReference type="Pfam" id="PF21999">
    <property type="entry name" value="IMS_HHH_1"/>
    <property type="match status" value="1"/>
</dbReference>
<dbReference type="Pfam" id="PF16727">
    <property type="entry name" value="REV1_C"/>
    <property type="match status" value="1"/>
</dbReference>
<keyword evidence="13" id="KW-0539">Nucleus</keyword>
<dbReference type="Gene3D" id="3.40.50.880">
    <property type="match status" value="1"/>
</dbReference>
<dbReference type="Gene3D" id="3.40.1170.60">
    <property type="match status" value="1"/>
</dbReference>
<dbReference type="Pfam" id="PF00817">
    <property type="entry name" value="IMS"/>
    <property type="match status" value="1"/>
</dbReference>
<evidence type="ECO:0000256" key="5">
    <source>
        <dbReference type="ARBA" id="ARBA00022634"/>
    </source>
</evidence>
<evidence type="ECO:0000256" key="7">
    <source>
        <dbReference type="ARBA" id="ARBA00022695"/>
    </source>
</evidence>
<evidence type="ECO:0000259" key="17">
    <source>
        <dbReference type="PROSITE" id="PS50172"/>
    </source>
</evidence>
<dbReference type="CDD" id="cd17719">
    <property type="entry name" value="BRCT_Rev1"/>
    <property type="match status" value="1"/>
</dbReference>
<evidence type="ECO:0000256" key="10">
    <source>
        <dbReference type="ARBA" id="ARBA00022842"/>
    </source>
</evidence>
<feature type="region of interest" description="Disordered" evidence="16">
    <location>
        <begin position="250"/>
        <end position="279"/>
    </location>
</feature>
<dbReference type="InterPro" id="IPR029062">
    <property type="entry name" value="Class_I_gatase-like"/>
</dbReference>
<evidence type="ECO:0000259" key="18">
    <source>
        <dbReference type="PROSITE" id="PS50173"/>
    </source>
</evidence>
<evidence type="ECO:0000256" key="9">
    <source>
        <dbReference type="ARBA" id="ARBA00022763"/>
    </source>
</evidence>
<feature type="region of interest" description="Disordered" evidence="16">
    <location>
        <begin position="835"/>
        <end position="860"/>
    </location>
</feature>
<feature type="compositionally biased region" description="Polar residues" evidence="16">
    <location>
        <begin position="745"/>
        <end position="760"/>
    </location>
</feature>
<dbReference type="InterPro" id="IPR002818">
    <property type="entry name" value="DJ-1/PfpI"/>
</dbReference>
<dbReference type="Gene3D" id="3.40.50.10190">
    <property type="entry name" value="BRCT domain"/>
    <property type="match status" value="1"/>
</dbReference>
<dbReference type="SUPFAM" id="SSF52317">
    <property type="entry name" value="Class I glutamine amidotransferase-like"/>
    <property type="match status" value="1"/>
</dbReference>
<dbReference type="InterPro" id="IPR001126">
    <property type="entry name" value="UmuC"/>
</dbReference>
<feature type="region of interest" description="Disordered" evidence="16">
    <location>
        <begin position="745"/>
        <end position="805"/>
    </location>
</feature>
<dbReference type="FunFam" id="3.30.1490.100:FF:000001">
    <property type="entry name" value="DNA repair protein REV1"/>
    <property type="match status" value="1"/>
</dbReference>
<dbReference type="Gene3D" id="6.10.250.1630">
    <property type="match status" value="1"/>
</dbReference>
<dbReference type="InterPro" id="IPR043502">
    <property type="entry name" value="DNA/RNA_pol_sf"/>
</dbReference>
<feature type="region of interest" description="Disordered" evidence="16">
    <location>
        <begin position="203"/>
        <end position="229"/>
    </location>
</feature>
<evidence type="ECO:0000256" key="3">
    <source>
        <dbReference type="ARBA" id="ARBA00010945"/>
    </source>
</evidence>
<protein>
    <recommendedName>
        <fullName evidence="4">DNA repair protein REV1</fullName>
    </recommendedName>
    <alternativeName>
        <fullName evidence="15">Reversionless protein 1</fullName>
    </alternativeName>
</protein>
<proteinExistence type="inferred from homology"/>
<keyword evidence="5" id="KW-0237">DNA synthesis</keyword>
<evidence type="ECO:0000256" key="8">
    <source>
        <dbReference type="ARBA" id="ARBA00022723"/>
    </source>
</evidence>
<dbReference type="SMART" id="SM00292">
    <property type="entry name" value="BRCT"/>
    <property type="match status" value="1"/>
</dbReference>
<dbReference type="InterPro" id="IPR017961">
    <property type="entry name" value="DNA_pol_Y-fam_little_finger"/>
</dbReference>
<dbReference type="InterPro" id="IPR031991">
    <property type="entry name" value="Rev1_C"/>
</dbReference>
<dbReference type="PANTHER" id="PTHR45990">
    <property type="entry name" value="DNA REPAIR PROTEIN REV1"/>
    <property type="match status" value="1"/>
</dbReference>
<evidence type="ECO:0000313" key="19">
    <source>
        <dbReference type="EMBL" id="ODH44762.1"/>
    </source>
</evidence>
<dbReference type="InterPro" id="IPR053848">
    <property type="entry name" value="IMS_HHH_1"/>
</dbReference>
<dbReference type="GO" id="GO:0003684">
    <property type="term" value="F:damaged DNA binding"/>
    <property type="evidence" value="ECO:0007669"/>
    <property type="project" value="InterPro"/>
</dbReference>
<dbReference type="SUPFAM" id="SSF56672">
    <property type="entry name" value="DNA/RNA polymerases"/>
    <property type="match status" value="1"/>
</dbReference>
<comment type="subcellular location">
    <subcellularLocation>
        <location evidence="2">Nucleus</location>
    </subcellularLocation>
</comment>
<dbReference type="InterPro" id="IPR001357">
    <property type="entry name" value="BRCT_dom"/>
</dbReference>
<comment type="similarity">
    <text evidence="3">Belongs to the DNA polymerase type-Y family.</text>
</comment>
<dbReference type="GO" id="GO:0070987">
    <property type="term" value="P:error-free translesion synthesis"/>
    <property type="evidence" value="ECO:0007669"/>
    <property type="project" value="UniProtKB-ARBA"/>
</dbReference>
<dbReference type="SUPFAM" id="SSF100879">
    <property type="entry name" value="Lesion bypass DNA polymerase (Y-family), little finger domain"/>
    <property type="match status" value="1"/>
</dbReference>
<dbReference type="FunFam" id="3.40.50.10190:FF:000011">
    <property type="entry name" value="DNA repair protein REV1"/>
    <property type="match status" value="1"/>
</dbReference>
<evidence type="ECO:0000256" key="4">
    <source>
        <dbReference type="ARBA" id="ARBA00020399"/>
    </source>
</evidence>
<dbReference type="VEuPathDB" id="FungiDB:PABG_01692"/>
<keyword evidence="8" id="KW-0479">Metal-binding</keyword>
<keyword evidence="10" id="KW-0460">Magnesium</keyword>
<dbReference type="Pfam" id="PF01965">
    <property type="entry name" value="DJ-1_PfpI"/>
    <property type="match status" value="1"/>
</dbReference>
<accession>A0A1D2JNJ7</accession>
<feature type="region of interest" description="Disordered" evidence="16">
    <location>
        <begin position="886"/>
        <end position="934"/>
    </location>
</feature>
<comment type="function">
    <text evidence="14">Deoxycytidyl transferase involved in DNA repair. Transfers a dCMP residue from dCTP to the 3'-end of a DNA primer in a template-dependent reaction. May assist in the first step in the bypass of abasic lesions by the insertion of a nucleotide opposite the lesion. Required for normal induction of mutations by physical and chemical agents. Involved in mitochondrial DNA mutagenesis.</text>
</comment>
<comment type="caution">
    <text evidence="19">The sequence shown here is derived from an EMBL/GenBank/DDBJ whole genome shotgun (WGS) entry which is preliminary data.</text>
</comment>
<dbReference type="InterPro" id="IPR043128">
    <property type="entry name" value="Rev_trsase/Diguanyl_cyclase"/>
</dbReference>
<dbReference type="Gene3D" id="3.30.70.270">
    <property type="match status" value="1"/>
</dbReference>
<reference evidence="19 20" key="1">
    <citation type="submission" date="2016-06" db="EMBL/GenBank/DDBJ databases">
        <authorList>
            <person name="Kjaerup R.B."/>
            <person name="Dalgaard T.S."/>
            <person name="Juul-Madsen H.R."/>
        </authorList>
    </citation>
    <scope>NUCLEOTIDE SEQUENCE [LARGE SCALE GENOMIC DNA]</scope>
    <source>
        <strain evidence="19 20">Pb300</strain>
    </source>
</reference>
<evidence type="ECO:0000256" key="12">
    <source>
        <dbReference type="ARBA" id="ARBA00023204"/>
    </source>
</evidence>
<dbReference type="InterPro" id="IPR036420">
    <property type="entry name" value="BRCT_dom_sf"/>
</dbReference>
<dbReference type="SUPFAM" id="SSF52113">
    <property type="entry name" value="BRCT domain"/>
    <property type="match status" value="1"/>
</dbReference>
<evidence type="ECO:0000256" key="11">
    <source>
        <dbReference type="ARBA" id="ARBA00023125"/>
    </source>
</evidence>
<dbReference type="GO" id="GO:0006281">
    <property type="term" value="P:DNA repair"/>
    <property type="evidence" value="ECO:0007669"/>
    <property type="project" value="UniProtKB-KW"/>
</dbReference>
<evidence type="ECO:0000256" key="1">
    <source>
        <dbReference type="ARBA" id="ARBA00001946"/>
    </source>
</evidence>
<keyword evidence="9" id="KW-0227">DNA damage</keyword>
<dbReference type="InterPro" id="IPR038401">
    <property type="entry name" value="Rev1_C_sf"/>
</dbReference>
<dbReference type="PANTHER" id="PTHR45990:SF1">
    <property type="entry name" value="DNA REPAIR PROTEIN REV1"/>
    <property type="match status" value="1"/>
</dbReference>
<dbReference type="VEuPathDB" id="FungiDB:PADG_03713"/>
<evidence type="ECO:0000256" key="14">
    <source>
        <dbReference type="ARBA" id="ARBA00058985"/>
    </source>
</evidence>
<dbReference type="Pfam" id="PF14377">
    <property type="entry name" value="UBM"/>
    <property type="match status" value="2"/>
</dbReference>
<feature type="domain" description="BRCT" evidence="17">
    <location>
        <begin position="61"/>
        <end position="149"/>
    </location>
</feature>
<keyword evidence="7" id="KW-0548">Nucleotidyltransferase</keyword>
<keyword evidence="6" id="KW-0808">Transferase</keyword>
<dbReference type="PROSITE" id="PS50173">
    <property type="entry name" value="UMUC"/>
    <property type="match status" value="1"/>
</dbReference>
<organism evidence="19 20">
    <name type="scientific">Paracoccidioides brasiliensis</name>
    <dbReference type="NCBI Taxonomy" id="121759"/>
    <lineage>
        <taxon>Eukaryota</taxon>
        <taxon>Fungi</taxon>
        <taxon>Dikarya</taxon>
        <taxon>Ascomycota</taxon>
        <taxon>Pezizomycotina</taxon>
        <taxon>Eurotiomycetes</taxon>
        <taxon>Eurotiomycetidae</taxon>
        <taxon>Onygenales</taxon>
        <taxon>Ajellomycetaceae</taxon>
        <taxon>Paracoccidioides</taxon>
    </lineage>
</organism>
<feature type="compositionally biased region" description="Polar residues" evidence="16">
    <location>
        <begin position="206"/>
        <end position="225"/>
    </location>
</feature>
<dbReference type="GO" id="GO:0005634">
    <property type="term" value="C:nucleus"/>
    <property type="evidence" value="ECO:0007669"/>
    <property type="project" value="UniProtKB-SubCell"/>
</dbReference>
<dbReference type="GO" id="GO:0003887">
    <property type="term" value="F:DNA-directed DNA polymerase activity"/>
    <property type="evidence" value="ECO:0007669"/>
    <property type="project" value="InterPro"/>
</dbReference>
<evidence type="ECO:0000256" key="15">
    <source>
        <dbReference type="ARBA" id="ARBA00081902"/>
    </source>
</evidence>
<dbReference type="CDD" id="cd03139">
    <property type="entry name" value="GATase1_PfpI_2"/>
    <property type="match status" value="1"/>
</dbReference>
<dbReference type="PROSITE" id="PS50172">
    <property type="entry name" value="BRCT"/>
    <property type="match status" value="1"/>
</dbReference>
<dbReference type="InterPro" id="IPR036775">
    <property type="entry name" value="DNA_pol_Y-fam_lit_finger_sf"/>
</dbReference>
<dbReference type="VEuPathDB" id="FungiDB:PADG_03714"/>
<evidence type="ECO:0000256" key="16">
    <source>
        <dbReference type="SAM" id="MobiDB-lite"/>
    </source>
</evidence>
<feature type="region of interest" description="Disordered" evidence="16">
    <location>
        <begin position="1002"/>
        <end position="1040"/>
    </location>
</feature>
<dbReference type="GO" id="GO:0046872">
    <property type="term" value="F:metal ion binding"/>
    <property type="evidence" value="ECO:0007669"/>
    <property type="project" value="UniProtKB-KW"/>
</dbReference>
<feature type="domain" description="UmuC" evidence="18">
    <location>
        <begin position="368"/>
        <end position="566"/>
    </location>
</feature>
<evidence type="ECO:0000256" key="2">
    <source>
        <dbReference type="ARBA" id="ARBA00004123"/>
    </source>
</evidence>
<dbReference type="VEuPathDB" id="FungiDB:PABG_01693"/>
<dbReference type="EMBL" id="LZYO01000016">
    <property type="protein sequence ID" value="ODH44762.1"/>
    <property type="molecule type" value="Genomic_DNA"/>
</dbReference>
<dbReference type="CDD" id="cd01701">
    <property type="entry name" value="PolY_Rev1"/>
    <property type="match status" value="1"/>
</dbReference>
<dbReference type="Gene3D" id="1.10.150.20">
    <property type="entry name" value="5' to 3' exonuclease, C-terminal subdomain"/>
    <property type="match status" value="1"/>
</dbReference>
<evidence type="ECO:0000256" key="13">
    <source>
        <dbReference type="ARBA" id="ARBA00023242"/>
    </source>
</evidence>
<dbReference type="InterPro" id="IPR025527">
    <property type="entry name" value="HUWE1/Rev1_UBM"/>
</dbReference>
<comment type="cofactor">
    <cofactor evidence="1">
        <name>Mg(2+)</name>
        <dbReference type="ChEBI" id="CHEBI:18420"/>
    </cofactor>
</comment>
<evidence type="ECO:0000256" key="6">
    <source>
        <dbReference type="ARBA" id="ARBA00022679"/>
    </source>
</evidence>
<dbReference type="Gene3D" id="6.10.250.1490">
    <property type="match status" value="1"/>
</dbReference>